<reference evidence="5" key="1">
    <citation type="submission" date="2021-08" db="EMBL/GenBank/DDBJ databases">
        <title>Chromosome-Level Trichoderma cornu-damae using Hi-C Data.</title>
        <authorList>
            <person name="Kim C.S."/>
        </authorList>
    </citation>
    <scope>NUCLEOTIDE SEQUENCE</scope>
    <source>
        <strain evidence="5">KA19-0412C</strain>
    </source>
</reference>
<dbReference type="InterPro" id="IPR036396">
    <property type="entry name" value="Cyt_P450_sf"/>
</dbReference>
<dbReference type="Proteomes" id="UP000827724">
    <property type="component" value="Unassembled WGS sequence"/>
</dbReference>
<keyword evidence="3" id="KW-0479">Metal-binding</keyword>
<dbReference type="PANTHER" id="PTHR24304:SF2">
    <property type="entry name" value="24-HYDROXYCHOLESTEROL 7-ALPHA-HYDROXYLASE"/>
    <property type="match status" value="1"/>
</dbReference>
<dbReference type="InterPro" id="IPR050529">
    <property type="entry name" value="CYP450_sterol_14alpha_dmase"/>
</dbReference>
<dbReference type="SUPFAM" id="SSF48264">
    <property type="entry name" value="Cytochrome P450"/>
    <property type="match status" value="1"/>
</dbReference>
<comment type="similarity">
    <text evidence="1">Belongs to the cytochrome P450 family.</text>
</comment>
<proteinExistence type="inferred from homology"/>
<accession>A0A9P8QDM0</accession>
<organism evidence="5 6">
    <name type="scientific">Trichoderma cornu-damae</name>
    <dbReference type="NCBI Taxonomy" id="654480"/>
    <lineage>
        <taxon>Eukaryota</taxon>
        <taxon>Fungi</taxon>
        <taxon>Dikarya</taxon>
        <taxon>Ascomycota</taxon>
        <taxon>Pezizomycotina</taxon>
        <taxon>Sordariomycetes</taxon>
        <taxon>Hypocreomycetidae</taxon>
        <taxon>Hypocreales</taxon>
        <taxon>Hypocreaceae</taxon>
        <taxon>Trichoderma</taxon>
    </lineage>
</organism>
<dbReference type="GO" id="GO:0020037">
    <property type="term" value="F:heme binding"/>
    <property type="evidence" value="ECO:0007669"/>
    <property type="project" value="InterPro"/>
</dbReference>
<dbReference type="PANTHER" id="PTHR24304">
    <property type="entry name" value="CYTOCHROME P450 FAMILY 7"/>
    <property type="match status" value="1"/>
</dbReference>
<evidence type="ECO:0000256" key="4">
    <source>
        <dbReference type="ARBA" id="ARBA00023004"/>
    </source>
</evidence>
<name>A0A9P8QDM0_9HYPO</name>
<dbReference type="GO" id="GO:0004497">
    <property type="term" value="F:monooxygenase activity"/>
    <property type="evidence" value="ECO:0007669"/>
    <property type="project" value="InterPro"/>
</dbReference>
<evidence type="ECO:0000256" key="1">
    <source>
        <dbReference type="ARBA" id="ARBA00010617"/>
    </source>
</evidence>
<keyword evidence="4" id="KW-0408">Iron</keyword>
<protein>
    <submittedName>
        <fullName evidence="5">Cytochrome P450 6A1</fullName>
    </submittedName>
</protein>
<sequence length="446" mass="49807">MAGLVATLASPQNWPPSALLLAASLVFLVAVRLLRRPCLPPGASWMEKGLPLIGCLSFFTKRRDFLRQGKGRSPNGYFSFYYGSYPIVALSGETGRAAHYATRGLDLSAGFRKLFSAGPDIDRLLGRSMKAYFITLFKRLVAREYLATALPYLVKDTRASFEAIDTSVPMDPFVVVYELIYKMTHRTVGCHEIANDPALLKKTLGYYSKLDKSSAVEVMFPWMPTPTKFGKMWAGTKMQMLLMDIIRSRRETGRRADDVMQMQMDKGESDMICSTFIIGSLFAGLVNTGVQSAWIIYYFACDPFWYSKVQGEVDAAVAKYRTSEKQSPVDVLQGLSIEAWETEFPLLNFGVRDSIRLNLLGTSMRQNTSGKDITLGDTGIVLPKNAFAIAKLELSISTAMFFAMFDFKAVDKQGNPKTGPLPRYDSNLISAGRMLDSIYVKCDRRF</sequence>
<evidence type="ECO:0000313" key="5">
    <source>
        <dbReference type="EMBL" id="KAH6603200.1"/>
    </source>
</evidence>
<dbReference type="GO" id="GO:0016705">
    <property type="term" value="F:oxidoreductase activity, acting on paired donors, with incorporation or reduction of molecular oxygen"/>
    <property type="evidence" value="ECO:0007669"/>
    <property type="project" value="InterPro"/>
</dbReference>
<dbReference type="OrthoDB" id="1055148at2759"/>
<dbReference type="GO" id="GO:0005506">
    <property type="term" value="F:iron ion binding"/>
    <property type="evidence" value="ECO:0007669"/>
    <property type="project" value="InterPro"/>
</dbReference>
<evidence type="ECO:0000313" key="6">
    <source>
        <dbReference type="Proteomes" id="UP000827724"/>
    </source>
</evidence>
<keyword evidence="2" id="KW-0349">Heme</keyword>
<evidence type="ECO:0000256" key="3">
    <source>
        <dbReference type="ARBA" id="ARBA00022723"/>
    </source>
</evidence>
<dbReference type="AlphaFoldDB" id="A0A9P8QDM0"/>
<dbReference type="Gene3D" id="1.10.630.10">
    <property type="entry name" value="Cytochrome P450"/>
    <property type="match status" value="1"/>
</dbReference>
<comment type="caution">
    <text evidence="5">The sequence shown here is derived from an EMBL/GenBank/DDBJ whole genome shotgun (WGS) entry which is preliminary data.</text>
</comment>
<dbReference type="EMBL" id="JAIWOZ010000007">
    <property type="protein sequence ID" value="KAH6603200.1"/>
    <property type="molecule type" value="Genomic_DNA"/>
</dbReference>
<gene>
    <name evidence="5" type="ORF">Trco_007975</name>
</gene>
<evidence type="ECO:0000256" key="2">
    <source>
        <dbReference type="ARBA" id="ARBA00022617"/>
    </source>
</evidence>
<keyword evidence="6" id="KW-1185">Reference proteome</keyword>